<gene>
    <name evidence="5" type="primary">glgC</name>
    <name evidence="8" type="ORF">K0T92_10405</name>
</gene>
<feature type="binding site" evidence="5">
    <location>
        <begin position="181"/>
        <end position="182"/>
    </location>
    <ligand>
        <name>alpha-D-glucose 1-phosphate</name>
        <dbReference type="ChEBI" id="CHEBI:58601"/>
    </ligand>
</feature>
<keyword evidence="2 5" id="KW-0808">Transferase</keyword>
<evidence type="ECO:0000256" key="4">
    <source>
        <dbReference type="ARBA" id="ARBA00023056"/>
    </source>
</evidence>
<keyword evidence="4 5" id="KW-0320">Glycogen biosynthesis</keyword>
<evidence type="ECO:0000256" key="3">
    <source>
        <dbReference type="ARBA" id="ARBA00022695"/>
    </source>
</evidence>
<comment type="caution">
    <text evidence="5">Lacks conserved residue(s) required for the propagation of feature annotation.</text>
</comment>
<comment type="function">
    <text evidence="5">Involved in the biosynthesis of ADP-glucose, a building block required for the elongation reactions to produce glycogen. Catalyzes the reaction between ATP and alpha-D-glucose 1-phosphate (G1P) to produce pyrophosphate and ADP-Glc.</text>
</comment>
<keyword evidence="9" id="KW-1185">Reference proteome</keyword>
<dbReference type="Pfam" id="PF00483">
    <property type="entry name" value="NTP_transferase"/>
    <property type="match status" value="1"/>
</dbReference>
<evidence type="ECO:0000256" key="5">
    <source>
        <dbReference type="HAMAP-Rule" id="MF_00624"/>
    </source>
</evidence>
<evidence type="ECO:0000259" key="7">
    <source>
        <dbReference type="Pfam" id="PF24894"/>
    </source>
</evidence>
<dbReference type="InterPro" id="IPR023049">
    <property type="entry name" value="GlgC_bac"/>
</dbReference>
<name>A0ABS7D5E7_9BACL</name>
<keyword evidence="5" id="KW-0321">Glycogen metabolism</keyword>
<dbReference type="RefSeq" id="WP_219872391.1">
    <property type="nucleotide sequence ID" value="NZ_JAHZIJ010000005.1"/>
</dbReference>
<feature type="binding site" evidence="5">
    <location>
        <position position="166"/>
    </location>
    <ligand>
        <name>alpha-D-glucose 1-phosphate</name>
        <dbReference type="ChEBI" id="CHEBI:58601"/>
    </ligand>
</feature>
<dbReference type="InterPro" id="IPR011831">
    <property type="entry name" value="ADP-Glc_PPase"/>
</dbReference>
<keyword evidence="5" id="KW-0547">Nucleotide-binding</keyword>
<evidence type="ECO:0000256" key="1">
    <source>
        <dbReference type="ARBA" id="ARBA00010443"/>
    </source>
</evidence>
<comment type="subunit">
    <text evidence="5">Homotetramer.</text>
</comment>
<feature type="domain" description="Glucose-1-phosphate adenylyltransferase/Bifunctional protein GlmU-like C-terminal hexapeptide" evidence="7">
    <location>
        <begin position="291"/>
        <end position="360"/>
    </location>
</feature>
<protein>
    <recommendedName>
        <fullName evidence="5">Glucose-1-phosphate adenylyltransferase</fullName>
        <ecNumber evidence="5">2.7.7.27</ecNumber>
    </recommendedName>
    <alternativeName>
        <fullName evidence="5">ADP-glucose pyrophosphorylase</fullName>
        <shortName evidence="5">ADPGlc PPase</shortName>
    </alternativeName>
    <alternativeName>
        <fullName evidence="5">ADP-glucose synthase</fullName>
    </alternativeName>
</protein>
<dbReference type="SUPFAM" id="SSF53448">
    <property type="entry name" value="Nucleotide-diphospho-sugar transferases"/>
    <property type="match status" value="1"/>
</dbReference>
<dbReference type="PANTHER" id="PTHR43523">
    <property type="entry name" value="GLUCOSE-1-PHOSPHATE ADENYLYLTRANSFERASE-RELATED"/>
    <property type="match status" value="1"/>
</dbReference>
<dbReference type="HAMAP" id="MF_00624">
    <property type="entry name" value="GlgC"/>
    <property type="match status" value="1"/>
</dbReference>
<dbReference type="CDD" id="cd02508">
    <property type="entry name" value="ADP_Glucose_PP"/>
    <property type="match status" value="1"/>
</dbReference>
<evidence type="ECO:0000313" key="8">
    <source>
        <dbReference type="EMBL" id="MBW7475159.1"/>
    </source>
</evidence>
<accession>A0ABS7D5E7</accession>
<dbReference type="InterPro" id="IPR011004">
    <property type="entry name" value="Trimer_LpxA-like_sf"/>
</dbReference>
<evidence type="ECO:0000313" key="9">
    <source>
        <dbReference type="Proteomes" id="UP000812277"/>
    </source>
</evidence>
<keyword evidence="3 5" id="KW-0548">Nucleotidyltransferase</keyword>
<comment type="caution">
    <text evidence="8">The sequence shown here is derived from an EMBL/GenBank/DDBJ whole genome shotgun (WGS) entry which is preliminary data.</text>
</comment>
<dbReference type="Proteomes" id="UP000812277">
    <property type="component" value="Unassembled WGS sequence"/>
</dbReference>
<comment type="similarity">
    <text evidence="1 5">Belongs to the bacterial/plant glucose-1-phosphate adenylyltransferase family.</text>
</comment>
<dbReference type="InterPro" id="IPR056818">
    <property type="entry name" value="GlmU/GlgC-like_hexapep"/>
</dbReference>
<dbReference type="Pfam" id="PF24894">
    <property type="entry name" value="Hexapep_GlmU"/>
    <property type="match status" value="1"/>
</dbReference>
<feature type="domain" description="Nucleotidyl transferase" evidence="6">
    <location>
        <begin position="9"/>
        <end position="261"/>
    </location>
</feature>
<comment type="catalytic activity">
    <reaction evidence="5">
        <text>alpha-D-glucose 1-phosphate + ATP + H(+) = ADP-alpha-D-glucose + diphosphate</text>
        <dbReference type="Rhea" id="RHEA:12120"/>
        <dbReference type="ChEBI" id="CHEBI:15378"/>
        <dbReference type="ChEBI" id="CHEBI:30616"/>
        <dbReference type="ChEBI" id="CHEBI:33019"/>
        <dbReference type="ChEBI" id="CHEBI:57498"/>
        <dbReference type="ChEBI" id="CHEBI:58601"/>
        <dbReference type="EC" id="2.7.7.27"/>
    </reaction>
</comment>
<feature type="site" description="Could play a key role in the communication between the regulatory and the substrate sites" evidence="5">
    <location>
        <position position="61"/>
    </location>
</feature>
<feature type="binding site" evidence="5">
    <location>
        <position position="192"/>
    </location>
    <ligand>
        <name>alpha-D-glucose 1-phosphate</name>
        <dbReference type="ChEBI" id="CHEBI:58601"/>
    </ligand>
</feature>
<evidence type="ECO:0000259" key="6">
    <source>
        <dbReference type="Pfam" id="PF00483"/>
    </source>
</evidence>
<dbReference type="InterPro" id="IPR005835">
    <property type="entry name" value="NTP_transferase_dom"/>
</dbReference>
<comment type="pathway">
    <text evidence="5">Glycan biosynthesis; glycogen biosynthesis.</text>
</comment>
<proteinExistence type="inferred from homology"/>
<reference evidence="8 9" key="1">
    <citation type="submission" date="2021-07" db="EMBL/GenBank/DDBJ databases">
        <title>Paenibacillus radiodurans sp. nov., isolated from the southeastern edge of Tengger Desert.</title>
        <authorList>
            <person name="Zhang G."/>
        </authorList>
    </citation>
    <scope>NUCLEOTIDE SEQUENCE [LARGE SCALE GENOMIC DNA]</scope>
    <source>
        <strain evidence="8 9">DT7-4</strain>
    </source>
</reference>
<dbReference type="Gene3D" id="2.160.10.10">
    <property type="entry name" value="Hexapeptide repeat proteins"/>
    <property type="match status" value="1"/>
</dbReference>
<dbReference type="NCBIfam" id="NF003670">
    <property type="entry name" value="PRK05293.1"/>
    <property type="match status" value="1"/>
</dbReference>
<keyword evidence="5" id="KW-0119">Carbohydrate metabolism</keyword>
<feature type="binding site" evidence="5">
    <location>
        <position position="101"/>
    </location>
    <ligand>
        <name>alpha-D-glucose 1-phosphate</name>
        <dbReference type="ChEBI" id="CHEBI:58601"/>
    </ligand>
</feature>
<keyword evidence="5" id="KW-0067">ATP-binding</keyword>
<organism evidence="8 9">
    <name type="scientific">Paenibacillus oenotherae</name>
    <dbReference type="NCBI Taxonomy" id="1435645"/>
    <lineage>
        <taxon>Bacteria</taxon>
        <taxon>Bacillati</taxon>
        <taxon>Bacillota</taxon>
        <taxon>Bacilli</taxon>
        <taxon>Bacillales</taxon>
        <taxon>Paenibacillaceae</taxon>
        <taxon>Paenibacillus</taxon>
    </lineage>
</organism>
<dbReference type="EC" id="2.7.7.27" evidence="5"/>
<dbReference type="PANTHER" id="PTHR43523:SF2">
    <property type="entry name" value="GLUCOSE-1-PHOSPHATE ADENYLYLTRANSFERASE"/>
    <property type="match status" value="1"/>
</dbReference>
<evidence type="ECO:0000256" key="2">
    <source>
        <dbReference type="ARBA" id="ARBA00022679"/>
    </source>
</evidence>
<dbReference type="EMBL" id="JAHZIJ010000005">
    <property type="protein sequence ID" value="MBW7475159.1"/>
    <property type="molecule type" value="Genomic_DNA"/>
</dbReference>
<dbReference type="InterPro" id="IPR029044">
    <property type="entry name" value="Nucleotide-diphossugar_trans"/>
</dbReference>
<dbReference type="GO" id="GO:0008878">
    <property type="term" value="F:glucose-1-phosphate adenylyltransferase activity"/>
    <property type="evidence" value="ECO:0007669"/>
    <property type="project" value="UniProtKB-EC"/>
</dbReference>
<sequence length="409" mass="44584">MTTNSTCMAMLLAGGEGRRLAPLTSNMAKPAVPFGGRCRIIDYTLSNCVNSGIGTIGVLTQYEAASLHRHIGDGSAWQMRSGDANADITLLPSTRVGSEGYAGTADAIYQNIDYIDWYAPEHVLILSGDHIYRMDYDQLLQAHIASGASATVAVKHVPWKDASRFGIMNTDEHNRIVDFVEKPDRPESNLASMGIYMFKWPHLREVLLADREDESSSHDFGKDIIPSMLRSGTPLQAHPFDGYWRDVGTVESLWEAHMDIIDGEAPDEEEWPIQTRQWTSTFKSYVRSGVEVSSSYIHSGSTVEGNVKRSFIFGDVAVGTGADIRESIVMPNARIGRNVSLSRVIIGEGAVIEDGAVLGSMNGEVTVIGAGERVAAHAQPSFRFAPFRLPSLSFAERESSLAGGISLEN</sequence>
<dbReference type="SUPFAM" id="SSF51161">
    <property type="entry name" value="Trimeric LpxA-like enzymes"/>
    <property type="match status" value="1"/>
</dbReference>
<dbReference type="Gene3D" id="3.90.550.10">
    <property type="entry name" value="Spore Coat Polysaccharide Biosynthesis Protein SpsA, Chain A"/>
    <property type="match status" value="1"/>
</dbReference>